<dbReference type="KEGG" id="daq:DAQ1742_04102"/>
<evidence type="ECO:0000256" key="4">
    <source>
        <dbReference type="ARBA" id="ARBA00023125"/>
    </source>
</evidence>
<dbReference type="RefSeq" id="WP_035344621.1">
    <property type="nucleotide sequence ID" value="NZ_LT615367.1"/>
</dbReference>
<dbReference type="EMBL" id="LT615367">
    <property type="protein sequence ID" value="SLM64869.1"/>
    <property type="molecule type" value="Genomic_DNA"/>
</dbReference>
<protein>
    <submittedName>
        <fullName evidence="8">DNA-binding response regulator, AraC family</fullName>
    </submittedName>
</protein>
<dbReference type="Gene3D" id="1.10.8.60">
    <property type="match status" value="1"/>
</dbReference>
<keyword evidence="9" id="KW-1185">Reference proteome</keyword>
<keyword evidence="3" id="KW-0805">Transcription regulation</keyword>
<name>A0A375AGY5_9GAMM</name>
<evidence type="ECO:0000259" key="7">
    <source>
        <dbReference type="PROSITE" id="PS50045"/>
    </source>
</evidence>
<evidence type="ECO:0000256" key="1">
    <source>
        <dbReference type="ARBA" id="ARBA00022741"/>
    </source>
</evidence>
<dbReference type="InterPro" id="IPR009057">
    <property type="entry name" value="Homeodomain-like_sf"/>
</dbReference>
<reference evidence="8 9" key="1">
    <citation type="submission" date="2016-09" db="EMBL/GenBank/DDBJ databases">
        <authorList>
            <person name="Reverchon S."/>
            <person name="Nasser W."/>
            <person name="Leonard S."/>
            <person name="Brochier C."/>
            <person name="Duprey A."/>
        </authorList>
    </citation>
    <scope>NUCLEOTIDE SEQUENCE [LARGE SCALE GENOMIC DNA]</scope>
    <source>
        <strain evidence="8 9">174/2</strain>
    </source>
</reference>
<dbReference type="SUPFAM" id="SSF52540">
    <property type="entry name" value="P-loop containing nucleoside triphosphate hydrolases"/>
    <property type="match status" value="1"/>
</dbReference>
<dbReference type="InterPro" id="IPR025944">
    <property type="entry name" value="Sigma_54_int_dom_CS"/>
</dbReference>
<gene>
    <name evidence="8" type="ORF">DAQ1742_04102</name>
</gene>
<dbReference type="Pfam" id="PF12833">
    <property type="entry name" value="HTH_18"/>
    <property type="match status" value="1"/>
</dbReference>
<dbReference type="PROSITE" id="PS01124">
    <property type="entry name" value="HTH_ARAC_FAMILY_2"/>
    <property type="match status" value="1"/>
</dbReference>
<dbReference type="Proteomes" id="UP000294820">
    <property type="component" value="Chromosome 1"/>
</dbReference>
<evidence type="ECO:0000313" key="8">
    <source>
        <dbReference type="EMBL" id="SLM64869.1"/>
    </source>
</evidence>
<dbReference type="PROSITE" id="PS00688">
    <property type="entry name" value="SIGMA54_INTERACT_3"/>
    <property type="match status" value="1"/>
</dbReference>
<dbReference type="AlphaFoldDB" id="A0A375AGY5"/>
<sequence length="404" mass="46067">MKTENRLSDTQHSIPAGNIPFNGYEHRGYAGVHHIPEFIFLPSALRGKIDLLLSAGTPLLLSGEPGADLSEVMAYIRARLLALQHTYLELSPDNDLGTQLAAIADDLCSHQAQALCFLDFDTLTESRRQDILPYVRQMRDRHERLQWLFCLHAQQPYSQAVLAQSAVDLVSELGVEMLSIPALKGRTQDINELIHSASLAYRQSARQTLHPDVLKRLQQYDWPGNVRQLWHSIARLLMLSDETEIDLRQAGRILPHIMTASTAGDGRRLINRALCDAILHRDNQALQQFHPSVIKALMYLGEHFQREVTLIELAENAHISPSHLSYLLKNSLRLSFKQILNQVRIFYACQRLECHPMSRITNLYLDCGYGDLSHFEKMFKRYTGLTPIEFRKQFNPAVLRDETG</sequence>
<dbReference type="Pfam" id="PF25601">
    <property type="entry name" value="AAA_lid_14"/>
    <property type="match status" value="1"/>
</dbReference>
<dbReference type="InterPro" id="IPR018060">
    <property type="entry name" value="HTH_AraC"/>
</dbReference>
<feature type="domain" description="HTH araC/xylS-type" evidence="6">
    <location>
        <begin position="294"/>
        <end position="393"/>
    </location>
</feature>
<dbReference type="PROSITE" id="PS50045">
    <property type="entry name" value="SIGMA54_INTERACT_4"/>
    <property type="match status" value="1"/>
</dbReference>
<dbReference type="SUPFAM" id="SSF46689">
    <property type="entry name" value="Homeodomain-like"/>
    <property type="match status" value="1"/>
</dbReference>
<dbReference type="GO" id="GO:0003700">
    <property type="term" value="F:DNA-binding transcription factor activity"/>
    <property type="evidence" value="ECO:0007669"/>
    <property type="project" value="InterPro"/>
</dbReference>
<dbReference type="GO" id="GO:0005524">
    <property type="term" value="F:ATP binding"/>
    <property type="evidence" value="ECO:0007669"/>
    <property type="project" value="InterPro"/>
</dbReference>
<dbReference type="InterPro" id="IPR027417">
    <property type="entry name" value="P-loop_NTPase"/>
</dbReference>
<dbReference type="SMART" id="SM00342">
    <property type="entry name" value="HTH_ARAC"/>
    <property type="match status" value="1"/>
</dbReference>
<evidence type="ECO:0000313" key="9">
    <source>
        <dbReference type="Proteomes" id="UP000294820"/>
    </source>
</evidence>
<keyword evidence="5" id="KW-0804">Transcription</keyword>
<organism evidence="8 9">
    <name type="scientific">Dickeya aquatica</name>
    <dbReference type="NCBI Taxonomy" id="1401087"/>
    <lineage>
        <taxon>Bacteria</taxon>
        <taxon>Pseudomonadati</taxon>
        <taxon>Pseudomonadota</taxon>
        <taxon>Gammaproteobacteria</taxon>
        <taxon>Enterobacterales</taxon>
        <taxon>Pectobacteriaceae</taxon>
        <taxon>Dickeya</taxon>
    </lineage>
</organism>
<evidence type="ECO:0000256" key="3">
    <source>
        <dbReference type="ARBA" id="ARBA00023015"/>
    </source>
</evidence>
<dbReference type="GO" id="GO:0043565">
    <property type="term" value="F:sequence-specific DNA binding"/>
    <property type="evidence" value="ECO:0007669"/>
    <property type="project" value="InterPro"/>
</dbReference>
<evidence type="ECO:0000259" key="6">
    <source>
        <dbReference type="PROSITE" id="PS01124"/>
    </source>
</evidence>
<feature type="domain" description="Sigma-54 factor interaction" evidence="7">
    <location>
        <begin position="168"/>
        <end position="238"/>
    </location>
</feature>
<dbReference type="PANTHER" id="PTHR43280:SF27">
    <property type="entry name" value="TRANSCRIPTIONAL REGULATOR MTLR"/>
    <property type="match status" value="1"/>
</dbReference>
<evidence type="ECO:0000256" key="5">
    <source>
        <dbReference type="ARBA" id="ARBA00023163"/>
    </source>
</evidence>
<dbReference type="InterPro" id="IPR002078">
    <property type="entry name" value="Sigma_54_int"/>
</dbReference>
<accession>A0A375AGY5</accession>
<keyword evidence="4 8" id="KW-0238">DNA-binding</keyword>
<evidence type="ECO:0000256" key="2">
    <source>
        <dbReference type="ARBA" id="ARBA00022840"/>
    </source>
</evidence>
<dbReference type="PANTHER" id="PTHR43280">
    <property type="entry name" value="ARAC-FAMILY TRANSCRIPTIONAL REGULATOR"/>
    <property type="match status" value="1"/>
</dbReference>
<proteinExistence type="predicted"/>
<keyword evidence="2" id="KW-0067">ATP-binding</keyword>
<dbReference type="Gene3D" id="1.10.10.60">
    <property type="entry name" value="Homeodomain-like"/>
    <property type="match status" value="2"/>
</dbReference>
<dbReference type="InterPro" id="IPR058031">
    <property type="entry name" value="AAA_lid_NorR"/>
</dbReference>
<keyword evidence="1" id="KW-0547">Nucleotide-binding</keyword>